<dbReference type="RefSeq" id="WP_007998985.1">
    <property type="nucleotide sequence ID" value="NZ_AOJI01000017.1"/>
</dbReference>
<name>M0PJB2_9EURY</name>
<dbReference type="EMBL" id="AOJI01000017">
    <property type="protein sequence ID" value="EMA68845.1"/>
    <property type="molecule type" value="Genomic_DNA"/>
</dbReference>
<evidence type="ECO:0000313" key="2">
    <source>
        <dbReference type="Proteomes" id="UP000011575"/>
    </source>
</evidence>
<dbReference type="OrthoDB" id="323223at2157"/>
<dbReference type="PATRIC" id="fig|1230454.4.peg.907"/>
<keyword evidence="2" id="KW-1185">Reference proteome</keyword>
<evidence type="ECO:0000313" key="1">
    <source>
        <dbReference type="EMBL" id="EMA68845.1"/>
    </source>
</evidence>
<dbReference type="STRING" id="1230454.C461_04422"/>
<organism evidence="1 2">
    <name type="scientific">Halorubrum aidingense JCM 13560</name>
    <dbReference type="NCBI Taxonomy" id="1230454"/>
    <lineage>
        <taxon>Archaea</taxon>
        <taxon>Methanobacteriati</taxon>
        <taxon>Methanobacteriota</taxon>
        <taxon>Stenosarchaea group</taxon>
        <taxon>Halobacteria</taxon>
        <taxon>Halobacteriales</taxon>
        <taxon>Haloferacaceae</taxon>
        <taxon>Halorubrum</taxon>
    </lineage>
</organism>
<dbReference type="Proteomes" id="UP000011575">
    <property type="component" value="Unassembled WGS sequence"/>
</dbReference>
<accession>M0PJB2</accession>
<proteinExistence type="predicted"/>
<gene>
    <name evidence="1" type="ORF">C461_04422</name>
</gene>
<comment type="caution">
    <text evidence="1">The sequence shown here is derived from an EMBL/GenBank/DDBJ whole genome shotgun (WGS) entry which is preliminary data.</text>
</comment>
<reference evidence="1 2" key="1">
    <citation type="journal article" date="2014" name="PLoS Genet.">
        <title>Phylogenetically driven sequencing of extremely halophilic archaea reveals strategies for static and dynamic osmo-response.</title>
        <authorList>
            <person name="Becker E.A."/>
            <person name="Seitzer P.M."/>
            <person name="Tritt A."/>
            <person name="Larsen D."/>
            <person name="Krusor M."/>
            <person name="Yao A.I."/>
            <person name="Wu D."/>
            <person name="Madern D."/>
            <person name="Eisen J.A."/>
            <person name="Darling A.E."/>
            <person name="Facciotti M.T."/>
        </authorList>
    </citation>
    <scope>NUCLEOTIDE SEQUENCE [LARGE SCALE GENOMIC DNA]</scope>
    <source>
        <strain evidence="1 2">JCM 13560</strain>
    </source>
</reference>
<protein>
    <submittedName>
        <fullName evidence="1">Uncharacterized protein</fullName>
    </submittedName>
</protein>
<sequence length="47" mass="5402">MESEKLSEDEFEQALEDLIRMGLVESYEQDGETYYRATDPTLEIGGI</sequence>
<dbReference type="AlphaFoldDB" id="M0PJB2"/>